<keyword evidence="3" id="KW-0813">Transport</keyword>
<evidence type="ECO:0000256" key="7">
    <source>
        <dbReference type="ARBA" id="ARBA00022927"/>
    </source>
</evidence>
<keyword evidence="7" id="KW-0653">Protein transport</keyword>
<keyword evidence="6 11" id="KW-0812">Transmembrane</keyword>
<evidence type="ECO:0000256" key="5">
    <source>
        <dbReference type="ARBA" id="ARBA00022519"/>
    </source>
</evidence>
<dbReference type="InterPro" id="IPR037682">
    <property type="entry name" value="TonB_C"/>
</dbReference>
<dbReference type="Gene3D" id="3.30.1150.10">
    <property type="match status" value="1"/>
</dbReference>
<feature type="transmembrane region" description="Helical" evidence="11">
    <location>
        <begin position="34"/>
        <end position="55"/>
    </location>
</feature>
<dbReference type="PROSITE" id="PS52015">
    <property type="entry name" value="TONB_CTD"/>
    <property type="match status" value="1"/>
</dbReference>
<evidence type="ECO:0000256" key="4">
    <source>
        <dbReference type="ARBA" id="ARBA00022475"/>
    </source>
</evidence>
<dbReference type="GO" id="GO:0055085">
    <property type="term" value="P:transmembrane transport"/>
    <property type="evidence" value="ECO:0007669"/>
    <property type="project" value="InterPro"/>
</dbReference>
<keyword evidence="8 11" id="KW-1133">Transmembrane helix</keyword>
<feature type="domain" description="TonB C-terminal" evidence="12">
    <location>
        <begin position="172"/>
        <end position="263"/>
    </location>
</feature>
<organism evidence="13">
    <name type="scientific">hydrothermal vent metagenome</name>
    <dbReference type="NCBI Taxonomy" id="652676"/>
    <lineage>
        <taxon>unclassified sequences</taxon>
        <taxon>metagenomes</taxon>
        <taxon>ecological metagenomes</taxon>
    </lineage>
</organism>
<dbReference type="PANTHER" id="PTHR33446">
    <property type="entry name" value="PROTEIN TONB-RELATED"/>
    <property type="match status" value="1"/>
</dbReference>
<keyword evidence="4" id="KW-1003">Cell membrane</keyword>
<dbReference type="GO" id="GO:0031992">
    <property type="term" value="F:energy transducer activity"/>
    <property type="evidence" value="ECO:0007669"/>
    <property type="project" value="TreeGrafter"/>
</dbReference>
<gene>
    <name evidence="13" type="ORF">MNBD_GAMMA12-1844</name>
</gene>
<evidence type="ECO:0000256" key="8">
    <source>
        <dbReference type="ARBA" id="ARBA00022989"/>
    </source>
</evidence>
<evidence type="ECO:0000256" key="2">
    <source>
        <dbReference type="ARBA" id="ARBA00006555"/>
    </source>
</evidence>
<evidence type="ECO:0000256" key="11">
    <source>
        <dbReference type="SAM" id="Phobius"/>
    </source>
</evidence>
<dbReference type="InterPro" id="IPR006260">
    <property type="entry name" value="TonB/TolA_C"/>
</dbReference>
<reference evidence="13" key="1">
    <citation type="submission" date="2018-06" db="EMBL/GenBank/DDBJ databases">
        <authorList>
            <person name="Zhirakovskaya E."/>
        </authorList>
    </citation>
    <scope>NUCLEOTIDE SEQUENCE</scope>
</reference>
<dbReference type="AlphaFoldDB" id="A0A3B0YLP5"/>
<evidence type="ECO:0000256" key="10">
    <source>
        <dbReference type="SAM" id="MobiDB-lite"/>
    </source>
</evidence>
<comment type="similarity">
    <text evidence="2">Belongs to the TonB family.</text>
</comment>
<dbReference type="SUPFAM" id="SSF74653">
    <property type="entry name" value="TolA/TonB C-terminal domain"/>
    <property type="match status" value="1"/>
</dbReference>
<keyword evidence="9 11" id="KW-0472">Membrane</keyword>
<evidence type="ECO:0000259" key="12">
    <source>
        <dbReference type="PROSITE" id="PS52015"/>
    </source>
</evidence>
<dbReference type="Pfam" id="PF03544">
    <property type="entry name" value="TonB_C"/>
    <property type="match status" value="1"/>
</dbReference>
<dbReference type="EMBL" id="UOFL01000101">
    <property type="protein sequence ID" value="VAW76182.1"/>
    <property type="molecule type" value="Genomic_DNA"/>
</dbReference>
<evidence type="ECO:0000256" key="1">
    <source>
        <dbReference type="ARBA" id="ARBA00004383"/>
    </source>
</evidence>
<dbReference type="PANTHER" id="PTHR33446:SF2">
    <property type="entry name" value="PROTEIN TONB"/>
    <property type="match status" value="1"/>
</dbReference>
<proteinExistence type="inferred from homology"/>
<feature type="compositionally biased region" description="Polar residues" evidence="10">
    <location>
        <begin position="91"/>
        <end position="102"/>
    </location>
</feature>
<sequence>MCRLKSFRHTQLERLTDEESEFKRDPLLGNYQKLLITLIGSLLLHMVFFGVILDWSLGKSVMAVRDLSSANKPMISIQLVAAEQGKKRHSASSTQQQGTIKSQRSRQAKPAAEKYVKAKSSNNLALRAAIQYSKKVNRKPTKKIARRKTRQKILLAKQNNTSRIVLKQGDRPPLYRLGSANNPRPPYPYLARKRGWQGRVLLSVYVNQEGLAVRVLIKKGSGHSLLDRTAKATIAKWKFAPSLKGGRKVAASIPVPVRFTLGN</sequence>
<evidence type="ECO:0000256" key="9">
    <source>
        <dbReference type="ARBA" id="ARBA00023136"/>
    </source>
</evidence>
<accession>A0A3B0YLP5</accession>
<dbReference type="InterPro" id="IPR051045">
    <property type="entry name" value="TonB-dependent_transducer"/>
</dbReference>
<dbReference type="NCBIfam" id="TIGR01352">
    <property type="entry name" value="tonB_Cterm"/>
    <property type="match status" value="1"/>
</dbReference>
<protein>
    <recommendedName>
        <fullName evidence="12">TonB C-terminal domain-containing protein</fullName>
    </recommendedName>
</protein>
<feature type="region of interest" description="Disordered" evidence="10">
    <location>
        <begin position="86"/>
        <end position="111"/>
    </location>
</feature>
<evidence type="ECO:0000256" key="6">
    <source>
        <dbReference type="ARBA" id="ARBA00022692"/>
    </source>
</evidence>
<comment type="subcellular location">
    <subcellularLocation>
        <location evidence="1">Cell inner membrane</location>
        <topology evidence="1">Single-pass membrane protein</topology>
        <orientation evidence="1">Periplasmic side</orientation>
    </subcellularLocation>
</comment>
<evidence type="ECO:0000313" key="13">
    <source>
        <dbReference type="EMBL" id="VAW76182.1"/>
    </source>
</evidence>
<name>A0A3B0YLP5_9ZZZZ</name>
<dbReference type="GO" id="GO:0015031">
    <property type="term" value="P:protein transport"/>
    <property type="evidence" value="ECO:0007669"/>
    <property type="project" value="UniProtKB-KW"/>
</dbReference>
<dbReference type="GO" id="GO:0098797">
    <property type="term" value="C:plasma membrane protein complex"/>
    <property type="evidence" value="ECO:0007669"/>
    <property type="project" value="TreeGrafter"/>
</dbReference>
<evidence type="ECO:0000256" key="3">
    <source>
        <dbReference type="ARBA" id="ARBA00022448"/>
    </source>
</evidence>
<keyword evidence="5" id="KW-0997">Cell inner membrane</keyword>